<dbReference type="AlphaFoldDB" id="A0A425DFG7"/>
<sequence length="87" mass="9574">MPQLPLNAPTGTIKMVLSLVTFISFYTPLVIAMYYINRHSPSIKYRNPNELAFVALSAFLNGLGRCLGPLFVDDISCTLRLLSLGIA</sequence>
<dbReference type="Proteomes" id="UP000284702">
    <property type="component" value="Unassembled WGS sequence"/>
</dbReference>
<evidence type="ECO:0000313" key="3">
    <source>
        <dbReference type="Proteomes" id="UP000284702"/>
    </source>
</evidence>
<keyword evidence="1" id="KW-0812">Transmembrane</keyword>
<accession>A0A425DFG7</accession>
<evidence type="ECO:0000256" key="1">
    <source>
        <dbReference type="SAM" id="Phobius"/>
    </source>
</evidence>
<dbReference type="EMBL" id="MZMZ02001896">
    <property type="protein sequence ID" value="RQM28026.1"/>
    <property type="molecule type" value="Genomic_DNA"/>
</dbReference>
<reference evidence="2" key="1">
    <citation type="submission" date="2018-07" db="EMBL/GenBank/DDBJ databases">
        <title>Annotation of Aphanomyces astaci genome assembly.</title>
        <authorList>
            <person name="Studholme D.J."/>
        </authorList>
    </citation>
    <scope>NUCLEOTIDE SEQUENCE [LARGE SCALE GENOMIC DNA]</scope>
    <source>
        <strain evidence="2">Pc</strain>
    </source>
</reference>
<keyword evidence="3" id="KW-1185">Reference proteome</keyword>
<feature type="transmembrane region" description="Helical" evidence="1">
    <location>
        <begin position="15"/>
        <end position="36"/>
    </location>
</feature>
<proteinExistence type="predicted"/>
<comment type="caution">
    <text evidence="2">The sequence shown here is derived from an EMBL/GenBank/DDBJ whole genome shotgun (WGS) entry which is preliminary data.</text>
</comment>
<protein>
    <submittedName>
        <fullName evidence="2">Uncharacterized protein</fullName>
    </submittedName>
</protein>
<organism evidence="2 3">
    <name type="scientific">Aphanomyces astaci</name>
    <name type="common">Crayfish plague agent</name>
    <dbReference type="NCBI Taxonomy" id="112090"/>
    <lineage>
        <taxon>Eukaryota</taxon>
        <taxon>Sar</taxon>
        <taxon>Stramenopiles</taxon>
        <taxon>Oomycota</taxon>
        <taxon>Saprolegniomycetes</taxon>
        <taxon>Saprolegniales</taxon>
        <taxon>Verrucalvaceae</taxon>
        <taxon>Aphanomyces</taxon>
    </lineage>
</organism>
<keyword evidence="1" id="KW-0472">Membrane</keyword>
<evidence type="ECO:0000313" key="2">
    <source>
        <dbReference type="EMBL" id="RQM28026.1"/>
    </source>
</evidence>
<keyword evidence="1" id="KW-1133">Transmembrane helix</keyword>
<name>A0A425DFG7_APHAT</name>
<gene>
    <name evidence="2" type="ORF">B5M09_000352</name>
</gene>